<dbReference type="EMBL" id="VBPB01000039">
    <property type="protein sequence ID" value="TMQ73838.1"/>
    <property type="molecule type" value="Genomic_DNA"/>
</dbReference>
<keyword evidence="1" id="KW-0472">Membrane</keyword>
<evidence type="ECO:0000313" key="3">
    <source>
        <dbReference type="Proteomes" id="UP000319771"/>
    </source>
</evidence>
<keyword evidence="1" id="KW-0812">Transmembrane</keyword>
<dbReference type="Proteomes" id="UP000319771">
    <property type="component" value="Unassembled WGS sequence"/>
</dbReference>
<evidence type="ECO:0000256" key="1">
    <source>
        <dbReference type="SAM" id="Phobius"/>
    </source>
</evidence>
<gene>
    <name evidence="2" type="ORF">E6K81_02665</name>
</gene>
<feature type="transmembrane region" description="Helical" evidence="1">
    <location>
        <begin position="100"/>
        <end position="120"/>
    </location>
</feature>
<reference evidence="2 3" key="1">
    <citation type="journal article" date="2019" name="Nat. Microbiol.">
        <title>Mediterranean grassland soil C-N compound turnover is dependent on rainfall and depth, and is mediated by genomically divergent microorganisms.</title>
        <authorList>
            <person name="Diamond S."/>
            <person name="Andeer P.F."/>
            <person name="Li Z."/>
            <person name="Crits-Christoph A."/>
            <person name="Burstein D."/>
            <person name="Anantharaman K."/>
            <person name="Lane K.R."/>
            <person name="Thomas B.C."/>
            <person name="Pan C."/>
            <person name="Northen T.R."/>
            <person name="Banfield J.F."/>
        </authorList>
    </citation>
    <scope>NUCLEOTIDE SEQUENCE [LARGE SCALE GENOMIC DNA]</scope>
    <source>
        <strain evidence="2">WS_11</strain>
    </source>
</reference>
<dbReference type="AlphaFoldDB" id="A0A538UD54"/>
<comment type="caution">
    <text evidence="2">The sequence shown here is derived from an EMBL/GenBank/DDBJ whole genome shotgun (WGS) entry which is preliminary data.</text>
</comment>
<accession>A0A538UD54</accession>
<feature type="transmembrane region" description="Helical" evidence="1">
    <location>
        <begin position="156"/>
        <end position="176"/>
    </location>
</feature>
<evidence type="ECO:0008006" key="4">
    <source>
        <dbReference type="Google" id="ProtNLM"/>
    </source>
</evidence>
<proteinExistence type="predicted"/>
<sequence>MNCHAVDRWLDDGAAEAGRAAALAHARGCPRCARAIAAAAEIEALLAPAPGATPPGFTDRVMARVAATPQVRARVPVMELLPFLPTLPWWVRATLEPASILAALLASLLIWQGNALFALATRGTVPLMAWLSQNLTSAAAPAAAGPLDSPWFQPTVFTAAVLAAAPLALLSSRMLYQWSAAMVGPRHGHLRPR</sequence>
<organism evidence="2 3">
    <name type="scientific">Eiseniibacteriota bacterium</name>
    <dbReference type="NCBI Taxonomy" id="2212470"/>
    <lineage>
        <taxon>Bacteria</taxon>
        <taxon>Candidatus Eiseniibacteriota</taxon>
    </lineage>
</organism>
<protein>
    <recommendedName>
        <fullName evidence="4">Zinc-finger domain-containing protein</fullName>
    </recommendedName>
</protein>
<evidence type="ECO:0000313" key="2">
    <source>
        <dbReference type="EMBL" id="TMQ73838.1"/>
    </source>
</evidence>
<name>A0A538UD54_UNCEI</name>
<keyword evidence="1" id="KW-1133">Transmembrane helix</keyword>